<feature type="non-terminal residue" evidence="1">
    <location>
        <position position="1"/>
    </location>
</feature>
<evidence type="ECO:0000313" key="1">
    <source>
        <dbReference type="EMBL" id="GAG11067.1"/>
    </source>
</evidence>
<dbReference type="AlphaFoldDB" id="X0VIQ5"/>
<comment type="caution">
    <text evidence="1">The sequence shown here is derived from an EMBL/GenBank/DDBJ whole genome shotgun (WGS) entry which is preliminary data.</text>
</comment>
<dbReference type="EMBL" id="BARS01027359">
    <property type="protein sequence ID" value="GAG11067.1"/>
    <property type="molecule type" value="Genomic_DNA"/>
</dbReference>
<gene>
    <name evidence="1" type="ORF">S01H1_42984</name>
</gene>
<sequence>GLNSPFAEYLSARACRHYSQRLAEGKVAFPHTRYNAVAYRPHPD</sequence>
<organism evidence="1">
    <name type="scientific">marine sediment metagenome</name>
    <dbReference type="NCBI Taxonomy" id="412755"/>
    <lineage>
        <taxon>unclassified sequences</taxon>
        <taxon>metagenomes</taxon>
        <taxon>ecological metagenomes</taxon>
    </lineage>
</organism>
<reference evidence="1" key="1">
    <citation type="journal article" date="2014" name="Front. Microbiol.">
        <title>High frequency of phylogenetically diverse reductive dehalogenase-homologous genes in deep subseafloor sedimentary metagenomes.</title>
        <authorList>
            <person name="Kawai M."/>
            <person name="Futagami T."/>
            <person name="Toyoda A."/>
            <person name="Takaki Y."/>
            <person name="Nishi S."/>
            <person name="Hori S."/>
            <person name="Arai W."/>
            <person name="Tsubouchi T."/>
            <person name="Morono Y."/>
            <person name="Uchiyama I."/>
            <person name="Ito T."/>
            <person name="Fujiyama A."/>
            <person name="Inagaki F."/>
            <person name="Takami H."/>
        </authorList>
    </citation>
    <scope>NUCLEOTIDE SEQUENCE</scope>
    <source>
        <strain evidence="1">Expedition CK06-06</strain>
    </source>
</reference>
<proteinExistence type="predicted"/>
<accession>X0VIQ5</accession>
<name>X0VIQ5_9ZZZZ</name>
<protein>
    <submittedName>
        <fullName evidence="1">Uncharacterized protein</fullName>
    </submittedName>
</protein>